<dbReference type="Gene3D" id="1.20.58.520">
    <property type="entry name" value="Amidohydrolase"/>
    <property type="match status" value="1"/>
</dbReference>
<dbReference type="Proteomes" id="UP000284189">
    <property type="component" value="Unassembled WGS sequence"/>
</dbReference>
<dbReference type="Proteomes" id="UP000321528">
    <property type="component" value="Unassembled WGS sequence"/>
</dbReference>
<gene>
    <name evidence="2" type="ORF">D2U88_14125</name>
    <name evidence="3" type="ORF">FQ019_13970</name>
</gene>
<evidence type="ECO:0000313" key="3">
    <source>
        <dbReference type="EMBL" id="TXK00047.1"/>
    </source>
</evidence>
<dbReference type="OrthoDB" id="9815657at2"/>
<proteinExistence type="predicted"/>
<dbReference type="EMBL" id="QXFJ01000030">
    <property type="protein sequence ID" value="RIV68355.1"/>
    <property type="molecule type" value="Genomic_DNA"/>
</dbReference>
<dbReference type="InterPro" id="IPR011059">
    <property type="entry name" value="Metal-dep_hydrolase_composite"/>
</dbReference>
<dbReference type="SUPFAM" id="SSF51556">
    <property type="entry name" value="Metallo-dependent hydrolases"/>
    <property type="match status" value="1"/>
</dbReference>
<feature type="domain" description="Amidohydrolase-related" evidence="1">
    <location>
        <begin position="82"/>
        <end position="454"/>
    </location>
</feature>
<sequence length="474" mass="51717">MKENIKIWLSCSVLILLASCQTKSAKHHADIAITNANVIDLETGKSSLRDLFLSEGKIQAILEAGAKNDFAVDTTIDATGKYVLPGFWDNHIHLRGGDSLIANNKNFLKLFIANGITTVRDAGGDLTHSVMGWKQQIADEKLVGPTIFTAGPKIDGPNSTWAGSLEVETDEDIVHALDSLEKLKVDFVKIYDSRISGENYLKSIEEAKKRGFTVSGHMPFTVTLDETVSAGMDGIEHLYYIMKGCASNEVEVTEKLKNGEMGFWGAMPALMSTYSDSTAQTTFKTLIENDVFVVPTLHIGKTLSYLDEVDHSNDLYLKYMGKGIIKTYEGRIRGALNASEEARKSRKELDTFFGHLAKSLNTAGVQLLAGSDSGAFNSYTYPGISLHGELQTMVENGISPLDALRTSAYNGAKFLGQTDGYGSISEGKVSDLVILEGNPLDNIENTQNIYSVIKGTQVFSKEQLNNLLDEAVMP</sequence>
<dbReference type="RefSeq" id="WP_119641195.1">
    <property type="nucleotide sequence ID" value="NZ_QXFJ01000030.1"/>
</dbReference>
<dbReference type="Pfam" id="PF01979">
    <property type="entry name" value="Amidohydro_1"/>
    <property type="match status" value="1"/>
</dbReference>
<evidence type="ECO:0000313" key="4">
    <source>
        <dbReference type="Proteomes" id="UP000284189"/>
    </source>
</evidence>
<reference evidence="3 5" key="2">
    <citation type="submission" date="2019-07" db="EMBL/GenBank/DDBJ databases">
        <title>Draft genome of two Muricauda strains isolated from deep sea.</title>
        <authorList>
            <person name="Sun C."/>
        </authorList>
    </citation>
    <scope>NUCLEOTIDE SEQUENCE [LARGE SCALE GENOMIC DNA]</scope>
    <source>
        <strain evidence="3 5">NH166</strain>
    </source>
</reference>
<dbReference type="InterPro" id="IPR051781">
    <property type="entry name" value="Metallo-dep_Hydrolase"/>
</dbReference>
<dbReference type="AlphaFoldDB" id="A0A418N3D3"/>
<accession>A0A418N3D3</accession>
<dbReference type="SUPFAM" id="SSF51338">
    <property type="entry name" value="Composite domain of metallo-dependent hydrolases"/>
    <property type="match status" value="1"/>
</dbReference>
<comment type="caution">
    <text evidence="2">The sequence shown here is derived from an EMBL/GenBank/DDBJ whole genome shotgun (WGS) entry which is preliminary data.</text>
</comment>
<organism evidence="2 4">
    <name type="scientific">Flagellimonas aequoris</name>
    <dbReference type="NCBI Taxonomy" id="2306997"/>
    <lineage>
        <taxon>Bacteria</taxon>
        <taxon>Pseudomonadati</taxon>
        <taxon>Bacteroidota</taxon>
        <taxon>Flavobacteriia</taxon>
        <taxon>Flavobacteriales</taxon>
        <taxon>Flavobacteriaceae</taxon>
        <taxon>Flagellimonas</taxon>
    </lineage>
</organism>
<dbReference type="Gene3D" id="3.30.110.90">
    <property type="entry name" value="Amidohydrolase"/>
    <property type="match status" value="1"/>
</dbReference>
<evidence type="ECO:0000313" key="5">
    <source>
        <dbReference type="Proteomes" id="UP000321528"/>
    </source>
</evidence>
<dbReference type="InterPro" id="IPR032466">
    <property type="entry name" value="Metal_Hydrolase"/>
</dbReference>
<dbReference type="Gene3D" id="3.40.50.10910">
    <property type="entry name" value="Amidohydrolase"/>
    <property type="match status" value="1"/>
</dbReference>
<dbReference type="Gene3D" id="2.30.40.10">
    <property type="entry name" value="Urease, subunit C, domain 1"/>
    <property type="match status" value="1"/>
</dbReference>
<dbReference type="EMBL" id="VNWL01000029">
    <property type="protein sequence ID" value="TXK00047.1"/>
    <property type="molecule type" value="Genomic_DNA"/>
</dbReference>
<protein>
    <submittedName>
        <fullName evidence="2 3">Amidohydrolase</fullName>
    </submittedName>
</protein>
<evidence type="ECO:0000313" key="2">
    <source>
        <dbReference type="EMBL" id="RIV68355.1"/>
    </source>
</evidence>
<keyword evidence="5" id="KW-1185">Reference proteome</keyword>
<dbReference type="GO" id="GO:0016810">
    <property type="term" value="F:hydrolase activity, acting on carbon-nitrogen (but not peptide) bonds"/>
    <property type="evidence" value="ECO:0007669"/>
    <property type="project" value="InterPro"/>
</dbReference>
<dbReference type="PANTHER" id="PTHR43135">
    <property type="entry name" value="ALPHA-D-RIBOSE 1-METHYLPHOSPHONATE 5-TRIPHOSPHATE DIPHOSPHATASE"/>
    <property type="match status" value="1"/>
</dbReference>
<dbReference type="PANTHER" id="PTHR43135:SF3">
    <property type="entry name" value="ALPHA-D-RIBOSE 1-METHYLPHOSPHONATE 5-TRIPHOSPHATE DIPHOSPHATASE"/>
    <property type="match status" value="1"/>
</dbReference>
<keyword evidence="2" id="KW-0378">Hydrolase</keyword>
<dbReference type="PROSITE" id="PS51257">
    <property type="entry name" value="PROKAR_LIPOPROTEIN"/>
    <property type="match status" value="1"/>
</dbReference>
<dbReference type="InterPro" id="IPR006680">
    <property type="entry name" value="Amidohydro-rel"/>
</dbReference>
<reference evidence="2 4" key="1">
    <citation type="submission" date="2018-08" db="EMBL/GenBank/DDBJ databases">
        <title>Proposal of Muricauda 72 sp.nov. and Muricauda NH166 sp.nov., isolated from seawater.</title>
        <authorList>
            <person name="Cheng H."/>
            <person name="Wu Y.-H."/>
            <person name="Guo L.-L."/>
            <person name="Xu X.-W."/>
        </authorList>
    </citation>
    <scope>NUCLEOTIDE SEQUENCE [LARGE SCALE GENOMIC DNA]</scope>
    <source>
        <strain evidence="2 4">NH166</strain>
    </source>
</reference>
<name>A0A418N3D3_9FLAO</name>
<evidence type="ECO:0000259" key="1">
    <source>
        <dbReference type="Pfam" id="PF01979"/>
    </source>
</evidence>